<comment type="caution">
    <text evidence="2">The sequence shown here is derived from an EMBL/GenBank/DDBJ whole genome shotgun (WGS) entry which is preliminary data.</text>
</comment>
<dbReference type="STRING" id="644548.SCNU_08896"/>
<name>F1YIQ5_9ACTN</name>
<keyword evidence="1" id="KW-0472">Membrane</keyword>
<protein>
    <recommendedName>
        <fullName evidence="4">Transmembrane protein</fullName>
    </recommendedName>
</protein>
<accession>F1YIQ5</accession>
<dbReference type="eggNOG" id="COG1716">
    <property type="taxonomic scope" value="Bacteria"/>
</dbReference>
<evidence type="ECO:0000313" key="3">
    <source>
        <dbReference type="Proteomes" id="UP000035065"/>
    </source>
</evidence>
<organism evidence="2 3">
    <name type="scientific">Gordonia neofelifaecis NRRL B-59395</name>
    <dbReference type="NCBI Taxonomy" id="644548"/>
    <lineage>
        <taxon>Bacteria</taxon>
        <taxon>Bacillati</taxon>
        <taxon>Actinomycetota</taxon>
        <taxon>Actinomycetes</taxon>
        <taxon>Mycobacteriales</taxon>
        <taxon>Gordoniaceae</taxon>
        <taxon>Gordonia</taxon>
    </lineage>
</organism>
<dbReference type="EMBL" id="AEUD01000006">
    <property type="protein sequence ID" value="EGD55363.1"/>
    <property type="molecule type" value="Genomic_DNA"/>
</dbReference>
<gene>
    <name evidence="2" type="ORF">SCNU_08896</name>
</gene>
<keyword evidence="1" id="KW-1133">Transmembrane helix</keyword>
<feature type="transmembrane region" description="Helical" evidence="1">
    <location>
        <begin position="94"/>
        <end position="115"/>
    </location>
</feature>
<proteinExistence type="predicted"/>
<evidence type="ECO:0008006" key="4">
    <source>
        <dbReference type="Google" id="ProtNLM"/>
    </source>
</evidence>
<dbReference type="Proteomes" id="UP000035065">
    <property type="component" value="Unassembled WGS sequence"/>
</dbReference>
<keyword evidence="1" id="KW-0812">Transmembrane</keyword>
<feature type="transmembrane region" description="Helical" evidence="1">
    <location>
        <begin position="127"/>
        <end position="148"/>
    </location>
</feature>
<feature type="transmembrane region" description="Helical" evidence="1">
    <location>
        <begin position="59"/>
        <end position="82"/>
    </location>
</feature>
<dbReference type="AlphaFoldDB" id="F1YIQ5"/>
<sequence>MPPKRPETIRLAVQLWFAVIVLQIAATASRFNVLKASYEKQARELSDKMNEPSLTENTGVTVLIGLIVIMVALTAIAGLLMWFTYAGRTWARLILGWVSAFLTVELVFAVIGLFVDSDANSDLPTAPSWGMVPTILGGVCAVGALAALMHRDSATFCREVAAYRSHNRQNGIR</sequence>
<evidence type="ECO:0000313" key="2">
    <source>
        <dbReference type="EMBL" id="EGD55363.1"/>
    </source>
</evidence>
<evidence type="ECO:0000256" key="1">
    <source>
        <dbReference type="SAM" id="Phobius"/>
    </source>
</evidence>
<keyword evidence="3" id="KW-1185">Reference proteome</keyword>
<reference evidence="2 3" key="1">
    <citation type="journal article" date="2011" name="J. Bacteriol.">
        <title>Draft Genome Sequence of Gordonia neofelifaecis NRRL B-59395, a Cholesterol-Degrading Actinomycete.</title>
        <authorList>
            <person name="Ge F."/>
            <person name="Li W."/>
            <person name="Chen G."/>
            <person name="Liu Y."/>
            <person name="Zhang G."/>
            <person name="Yong B."/>
            <person name="Wang Q."/>
            <person name="Wang N."/>
            <person name="Huang Z."/>
            <person name="Li W."/>
            <person name="Wang J."/>
            <person name="Wu C."/>
            <person name="Xie Q."/>
            <person name="Liu G."/>
        </authorList>
    </citation>
    <scope>NUCLEOTIDE SEQUENCE [LARGE SCALE GENOMIC DNA]</scope>
    <source>
        <strain evidence="2 3">NRRL B-59395</strain>
    </source>
</reference>